<accession>A0A5J4T8C7</accession>
<name>A0A5J4T8C7_9EUKA</name>
<evidence type="ECO:0000313" key="2">
    <source>
        <dbReference type="Proteomes" id="UP000324800"/>
    </source>
</evidence>
<protein>
    <submittedName>
        <fullName evidence="1">Uncharacterized protein</fullName>
    </submittedName>
</protein>
<gene>
    <name evidence="1" type="ORF">EZS28_049995</name>
</gene>
<proteinExistence type="predicted"/>
<reference evidence="1 2" key="1">
    <citation type="submission" date="2019-03" db="EMBL/GenBank/DDBJ databases">
        <title>Single cell metagenomics reveals metabolic interactions within the superorganism composed of flagellate Streblomastix strix and complex community of Bacteroidetes bacteria on its surface.</title>
        <authorList>
            <person name="Treitli S.C."/>
            <person name="Kolisko M."/>
            <person name="Husnik F."/>
            <person name="Keeling P."/>
            <person name="Hampl V."/>
        </authorList>
    </citation>
    <scope>NUCLEOTIDE SEQUENCE [LARGE SCALE GENOMIC DNA]</scope>
    <source>
        <strain evidence="1">ST1C</strain>
    </source>
</reference>
<feature type="non-terminal residue" evidence="1">
    <location>
        <position position="1"/>
    </location>
</feature>
<evidence type="ECO:0000313" key="1">
    <source>
        <dbReference type="EMBL" id="KAA6354478.1"/>
    </source>
</evidence>
<comment type="caution">
    <text evidence="1">The sequence shown here is derived from an EMBL/GenBank/DDBJ whole genome shotgun (WGS) entry which is preliminary data.</text>
</comment>
<organism evidence="1 2">
    <name type="scientific">Streblomastix strix</name>
    <dbReference type="NCBI Taxonomy" id="222440"/>
    <lineage>
        <taxon>Eukaryota</taxon>
        <taxon>Metamonada</taxon>
        <taxon>Preaxostyla</taxon>
        <taxon>Oxymonadida</taxon>
        <taxon>Streblomastigidae</taxon>
        <taxon>Streblomastix</taxon>
    </lineage>
</organism>
<dbReference type="EMBL" id="SNRW01036249">
    <property type="protein sequence ID" value="KAA6354478.1"/>
    <property type="molecule type" value="Genomic_DNA"/>
</dbReference>
<dbReference type="AlphaFoldDB" id="A0A5J4T8C7"/>
<sequence>LVQILEGIIEAPLQETDFYATNMSNTQVLEVKQRAARAPQLFQLTEIPAADRQLLLPLQTIYALASGFKLQALELQVLSILTIQHILEGNLTEALIDTVSELVLALRQAERANMVRIRLFSGINAHLFDGNNNSVMSHTNLVTTQRQIVIKQLTS</sequence>
<dbReference type="Proteomes" id="UP000324800">
    <property type="component" value="Unassembled WGS sequence"/>
</dbReference>